<name>A0A4V6PQJ3_SCAGO</name>
<sequence>MGKKAGFIAPPWPHLRGDSIRVLSLIRHIEKEASRTCGMHYEIYQHHALRELQDALTMLDADDAKVLAEISASRGFHLDEKSMQETNKAYRVILADIEREQL</sequence>
<organism evidence="1 2">
    <name type="scientific">Scandinavium goeteborgense</name>
    <dbReference type="NCBI Taxonomy" id="1851514"/>
    <lineage>
        <taxon>Bacteria</taxon>
        <taxon>Pseudomonadati</taxon>
        <taxon>Pseudomonadota</taxon>
        <taxon>Gammaproteobacteria</taxon>
        <taxon>Enterobacterales</taxon>
        <taxon>Enterobacteriaceae</taxon>
        <taxon>Scandinavium</taxon>
    </lineage>
</organism>
<evidence type="ECO:0000313" key="1">
    <source>
        <dbReference type="EMBL" id="TDN48062.1"/>
    </source>
</evidence>
<dbReference type="AlphaFoldDB" id="A0A4V6PQJ3"/>
<gene>
    <name evidence="1" type="ORF">EC847_12813</name>
</gene>
<evidence type="ECO:0000313" key="2">
    <source>
        <dbReference type="Proteomes" id="UP000295530"/>
    </source>
</evidence>
<dbReference type="Proteomes" id="UP000295530">
    <property type="component" value="Unassembled WGS sequence"/>
</dbReference>
<dbReference type="RefSeq" id="WP_133462460.1">
    <property type="nucleotide sequence ID" value="NZ_SNVX01000028.1"/>
</dbReference>
<dbReference type="EMBL" id="SNVX01000028">
    <property type="protein sequence ID" value="TDN48062.1"/>
    <property type="molecule type" value="Genomic_DNA"/>
</dbReference>
<accession>A0A4V6PQJ3</accession>
<reference evidence="1 2" key="1">
    <citation type="submission" date="2019-03" db="EMBL/GenBank/DDBJ databases">
        <title>Genomic analyses of the natural microbiome of Caenorhabditis elegans.</title>
        <authorList>
            <person name="Samuel B."/>
        </authorList>
    </citation>
    <scope>NUCLEOTIDE SEQUENCE [LARGE SCALE GENOMIC DNA]</scope>
    <source>
        <strain evidence="1 2">BIGb0156</strain>
    </source>
</reference>
<protein>
    <submittedName>
        <fullName evidence="1">Uncharacterized protein</fullName>
    </submittedName>
</protein>
<proteinExistence type="predicted"/>
<keyword evidence="2" id="KW-1185">Reference proteome</keyword>
<dbReference type="OrthoDB" id="6504897at2"/>
<comment type="caution">
    <text evidence="1">The sequence shown here is derived from an EMBL/GenBank/DDBJ whole genome shotgun (WGS) entry which is preliminary data.</text>
</comment>